<reference evidence="1" key="1">
    <citation type="submission" date="2015-07" db="EMBL/GenBank/DDBJ databases">
        <title>MeaNS - Measles Nucleotide Surveillance Program.</title>
        <authorList>
            <person name="Tran T."/>
            <person name="Druce J."/>
        </authorList>
    </citation>
    <scope>NUCLEOTIDE SEQUENCE</scope>
    <source>
        <strain evidence="1">UCB-OBI-ISO-001</strain>
        <tissue evidence="1">Gonad</tissue>
    </source>
</reference>
<protein>
    <submittedName>
        <fullName evidence="1">Uncharacterized protein</fullName>
    </submittedName>
</protein>
<evidence type="ECO:0000313" key="1">
    <source>
        <dbReference type="EMBL" id="KOF78359.1"/>
    </source>
</evidence>
<gene>
    <name evidence="1" type="ORF">OCBIM_22030902mg</name>
</gene>
<name>A0A0L8GND5_OCTBM</name>
<dbReference type="AlphaFoldDB" id="A0A0L8GND5"/>
<accession>A0A0L8GND5</accession>
<proteinExistence type="predicted"/>
<organism evidence="1">
    <name type="scientific">Octopus bimaculoides</name>
    <name type="common">California two-spotted octopus</name>
    <dbReference type="NCBI Taxonomy" id="37653"/>
    <lineage>
        <taxon>Eukaryota</taxon>
        <taxon>Metazoa</taxon>
        <taxon>Spiralia</taxon>
        <taxon>Lophotrochozoa</taxon>
        <taxon>Mollusca</taxon>
        <taxon>Cephalopoda</taxon>
        <taxon>Coleoidea</taxon>
        <taxon>Octopodiformes</taxon>
        <taxon>Octopoda</taxon>
        <taxon>Incirrata</taxon>
        <taxon>Octopodidae</taxon>
        <taxon>Octopus</taxon>
    </lineage>
</organism>
<dbReference type="EMBL" id="KQ421117">
    <property type="protein sequence ID" value="KOF78359.1"/>
    <property type="molecule type" value="Genomic_DNA"/>
</dbReference>
<sequence>MEVPFGEAYYNCFLLKYCLGFSSKNYLTLSLKHKYQKFISSFSQYLRELFFDSDYAPDC</sequence>